<dbReference type="AlphaFoldDB" id="A0ABD6E7Q2"/>
<feature type="region of interest" description="Disordered" evidence="1">
    <location>
        <begin position="64"/>
        <end position="87"/>
    </location>
</feature>
<dbReference type="EMBL" id="JBGFUD010000765">
    <property type="protein sequence ID" value="MFH4975196.1"/>
    <property type="molecule type" value="Genomic_DNA"/>
</dbReference>
<evidence type="ECO:0000256" key="2">
    <source>
        <dbReference type="SAM" id="SignalP"/>
    </source>
</evidence>
<feature type="signal peptide" evidence="2">
    <location>
        <begin position="1"/>
        <end position="23"/>
    </location>
</feature>
<evidence type="ECO:0000313" key="3">
    <source>
        <dbReference type="EMBL" id="MFH4975196.1"/>
    </source>
</evidence>
<reference evidence="3 4" key="1">
    <citation type="submission" date="2024-08" db="EMBL/GenBank/DDBJ databases">
        <title>Gnathostoma spinigerum genome.</title>
        <authorList>
            <person name="Gonzalez-Bertolin B."/>
            <person name="Monzon S."/>
            <person name="Zaballos A."/>
            <person name="Jimenez P."/>
            <person name="Dekumyoy P."/>
            <person name="Varona S."/>
            <person name="Cuesta I."/>
            <person name="Sumanam S."/>
            <person name="Adisakwattana P."/>
            <person name="Gasser R.B."/>
            <person name="Hernandez-Gonzalez A."/>
            <person name="Young N.D."/>
            <person name="Perteguer M.J."/>
        </authorList>
    </citation>
    <scope>NUCLEOTIDE SEQUENCE [LARGE SCALE GENOMIC DNA]</scope>
    <source>
        <strain evidence="3">AL3</strain>
        <tissue evidence="3">Liver</tissue>
    </source>
</reference>
<evidence type="ECO:0000313" key="4">
    <source>
        <dbReference type="Proteomes" id="UP001608902"/>
    </source>
</evidence>
<feature type="compositionally biased region" description="Polar residues" evidence="1">
    <location>
        <begin position="78"/>
        <end position="87"/>
    </location>
</feature>
<accession>A0ABD6E7Q2</accession>
<feature type="chain" id="PRO_5044762255" evidence="2">
    <location>
        <begin position="24"/>
        <end position="87"/>
    </location>
</feature>
<dbReference type="Proteomes" id="UP001608902">
    <property type="component" value="Unassembled WGS sequence"/>
</dbReference>
<protein>
    <submittedName>
        <fullName evidence="3">Uncharacterized protein</fullName>
    </submittedName>
</protein>
<organism evidence="3 4">
    <name type="scientific">Gnathostoma spinigerum</name>
    <dbReference type="NCBI Taxonomy" id="75299"/>
    <lineage>
        <taxon>Eukaryota</taxon>
        <taxon>Metazoa</taxon>
        <taxon>Ecdysozoa</taxon>
        <taxon>Nematoda</taxon>
        <taxon>Chromadorea</taxon>
        <taxon>Rhabditida</taxon>
        <taxon>Spirurina</taxon>
        <taxon>Gnathostomatomorpha</taxon>
        <taxon>Gnathostomatoidea</taxon>
        <taxon>Gnathostomatidae</taxon>
        <taxon>Gnathostoma</taxon>
    </lineage>
</organism>
<sequence>MISVSMFHHRLVLLVIAVVFTASAPLDGNDATFVGENKWPSADYDGENLKKSRNIVGITRGLRRKRQTQMESPEAYDVQQQLAGELR</sequence>
<proteinExistence type="predicted"/>
<evidence type="ECO:0000256" key="1">
    <source>
        <dbReference type="SAM" id="MobiDB-lite"/>
    </source>
</evidence>
<keyword evidence="4" id="KW-1185">Reference proteome</keyword>
<keyword evidence="2" id="KW-0732">Signal</keyword>
<name>A0ABD6E7Q2_9BILA</name>
<gene>
    <name evidence="3" type="ORF">AB6A40_001905</name>
</gene>
<comment type="caution">
    <text evidence="3">The sequence shown here is derived from an EMBL/GenBank/DDBJ whole genome shotgun (WGS) entry which is preliminary data.</text>
</comment>